<sequence length="94" mass="10167">MADSAPKVAAEELHEDADVVNQKARNLADHTRKSKRFIAFTGAGISTAAAHMFAQCFGANAITEYSPTIFGYLRIEGEDSHFLATGIYAVVKFS</sequence>
<comment type="caution">
    <text evidence="1">The sequence shown here is derived from an EMBL/GenBank/DDBJ whole genome shotgun (WGS) entry which is preliminary data.</text>
</comment>
<dbReference type="EMBL" id="JARVKM010000071">
    <property type="protein sequence ID" value="KAK9771673.1"/>
    <property type="molecule type" value="Genomic_DNA"/>
</dbReference>
<evidence type="ECO:0000313" key="2">
    <source>
        <dbReference type="Proteomes" id="UP001465668"/>
    </source>
</evidence>
<accession>A0ABR2XD11</accession>
<organism evidence="1 2">
    <name type="scientific">Seiridium cardinale</name>
    <dbReference type="NCBI Taxonomy" id="138064"/>
    <lineage>
        <taxon>Eukaryota</taxon>
        <taxon>Fungi</taxon>
        <taxon>Dikarya</taxon>
        <taxon>Ascomycota</taxon>
        <taxon>Pezizomycotina</taxon>
        <taxon>Sordariomycetes</taxon>
        <taxon>Xylariomycetidae</taxon>
        <taxon>Amphisphaeriales</taxon>
        <taxon>Sporocadaceae</taxon>
        <taxon>Seiridium</taxon>
    </lineage>
</organism>
<keyword evidence="2" id="KW-1185">Reference proteome</keyword>
<reference evidence="1 2" key="1">
    <citation type="submission" date="2024-02" db="EMBL/GenBank/DDBJ databases">
        <title>First draft genome assembly of two strains of Seiridium cardinale.</title>
        <authorList>
            <person name="Emiliani G."/>
            <person name="Scali E."/>
        </authorList>
    </citation>
    <scope>NUCLEOTIDE SEQUENCE [LARGE SCALE GENOMIC DNA]</scope>
    <source>
        <strain evidence="1 2">BM-138-000479</strain>
    </source>
</reference>
<evidence type="ECO:0000313" key="1">
    <source>
        <dbReference type="EMBL" id="KAK9771673.1"/>
    </source>
</evidence>
<dbReference type="InterPro" id="IPR029035">
    <property type="entry name" value="DHS-like_NAD/FAD-binding_dom"/>
</dbReference>
<dbReference type="SUPFAM" id="SSF52467">
    <property type="entry name" value="DHS-like NAD/FAD-binding domain"/>
    <property type="match status" value="1"/>
</dbReference>
<dbReference type="InterPro" id="IPR036259">
    <property type="entry name" value="MFS_trans_sf"/>
</dbReference>
<dbReference type="Proteomes" id="UP001465668">
    <property type="component" value="Unassembled WGS sequence"/>
</dbReference>
<name>A0ABR2XD11_9PEZI</name>
<gene>
    <name evidence="1" type="ORF">SCAR479_11602</name>
</gene>
<protein>
    <submittedName>
        <fullName evidence="1">NAD-dependent deacetylase sirtuin-7</fullName>
    </submittedName>
</protein>
<dbReference type="Gene3D" id="1.20.1250.20">
    <property type="entry name" value="MFS general substrate transporter like domains"/>
    <property type="match status" value="1"/>
</dbReference>
<proteinExistence type="predicted"/>